<keyword evidence="6 8" id="KW-0030">Aminoacyl-tRNA synthetase</keyword>
<evidence type="ECO:0000313" key="11">
    <source>
        <dbReference type="EMBL" id="KAH6880467.1"/>
    </source>
</evidence>
<evidence type="ECO:0000259" key="9">
    <source>
        <dbReference type="Pfam" id="PF00133"/>
    </source>
</evidence>
<dbReference type="InterPro" id="IPR023586">
    <property type="entry name" value="Ile-tRNA-ligase_type2"/>
</dbReference>
<evidence type="ECO:0000256" key="5">
    <source>
        <dbReference type="ARBA" id="ARBA00022917"/>
    </source>
</evidence>
<dbReference type="Pfam" id="PF19302">
    <property type="entry name" value="DUF5915"/>
    <property type="match status" value="1"/>
</dbReference>
<dbReference type="EMBL" id="JAGPYM010000026">
    <property type="protein sequence ID" value="KAH6880467.1"/>
    <property type="molecule type" value="Genomic_DNA"/>
</dbReference>
<dbReference type="CDD" id="cd07961">
    <property type="entry name" value="Anticodon_Ia_Ile_ABEc"/>
    <property type="match status" value="1"/>
</dbReference>
<dbReference type="PANTHER" id="PTHR42780">
    <property type="entry name" value="SOLEUCYL-TRNA SYNTHETASE"/>
    <property type="match status" value="1"/>
</dbReference>
<feature type="domain" description="Methionyl/Valyl/Leucyl/Isoleucyl-tRNA synthetase anticodon-binding" evidence="10">
    <location>
        <begin position="559"/>
        <end position="695"/>
    </location>
</feature>
<dbReference type="OrthoDB" id="1706657at2759"/>
<dbReference type="PANTHER" id="PTHR42780:SF1">
    <property type="entry name" value="ISOLEUCINE--TRNA LIGASE, CYTOPLASMIC"/>
    <property type="match status" value="1"/>
</dbReference>
<dbReference type="GO" id="GO:0000049">
    <property type="term" value="F:tRNA binding"/>
    <property type="evidence" value="ECO:0007669"/>
    <property type="project" value="InterPro"/>
</dbReference>
<reference evidence="11 12" key="1">
    <citation type="journal article" date="2021" name="Nat. Commun.">
        <title>Genetic determinants of endophytism in the Arabidopsis root mycobiome.</title>
        <authorList>
            <person name="Mesny F."/>
            <person name="Miyauchi S."/>
            <person name="Thiergart T."/>
            <person name="Pickel B."/>
            <person name="Atanasova L."/>
            <person name="Karlsson M."/>
            <person name="Huettel B."/>
            <person name="Barry K.W."/>
            <person name="Haridas S."/>
            <person name="Chen C."/>
            <person name="Bauer D."/>
            <person name="Andreopoulos W."/>
            <person name="Pangilinan J."/>
            <person name="LaButti K."/>
            <person name="Riley R."/>
            <person name="Lipzen A."/>
            <person name="Clum A."/>
            <person name="Drula E."/>
            <person name="Henrissat B."/>
            <person name="Kohler A."/>
            <person name="Grigoriev I.V."/>
            <person name="Martin F.M."/>
            <person name="Hacquard S."/>
        </authorList>
    </citation>
    <scope>NUCLEOTIDE SEQUENCE [LARGE SCALE GENOMIC DNA]</scope>
    <source>
        <strain evidence="11 12">MPI-CAGE-CH-0241</strain>
    </source>
</reference>
<sequence>MSINLPDIEHDALAFWRDIDAFQTQLRLTEGGKHYNFYDGPPFATGLPHYGHLLASTIKVVIPRYWSMKGYHVSRRFGWDTHGLPTNAVMRMGIEKYNAECKANVMTYVREWRSTIERLGRWVDCDNDCKSMDTTFMESCWWVFKQLFDKDLVYRAYQIMPYSTALCTPLSQMEAKQNEKGQYNTSLLIYTTTPWTLPSNLSIAVHPDFEYIKIFDETTQCHFILLEEDAAVTAGLITPERLPPCPIDDKGCFTSEVPEYAGQHVKAADKAILKGLRGTGRLLLDSQVLHVDRFCWRSNTQLIRKAVSSWFIRVTDHVPAMLDNVEKTSWVPQFAKEKRFASWVANAHDWNVSRNRYWGTPIPLWVSEDFEEIVCVCSIAELKELSGFSGDMPDIHRDKVDAIAIPSKRGKGVLRRIDEIFDCWFESGSMPFASRHYPFENADSFEDLFPADFIAEGLDQTRGWFYTLTVLDGKKMSKSLKNYPNPLEVINRYGSDALRLYLINSPVVRAEPIRFKESDVKGVNSYRFFSEQAARYTKYTGQVFTTSLGANKLTNIMGKRILADCQSLLEYMDQELLGYRLYTVVPRLLQVIDDLTNWYIRFNRKRLKGVLFTIIRAMAPFTPFITEHTYKLLKPHLGDLTQFKDSRSVHFLPFPSVQTSLMDKDVERKFASMQKVIQLGRVARAHCNITPQPPLRSLVIIADAHIISDIEPLKRYILEELNVIKVTATSSEEQFNILLKAKVDWPTLGKKLKKDVEIVRDALALFSQAELRAYAKKNKMTVDGIELGQNDLTIIRVLGKDKADKDGGCKWEPAFAQDMIVLLDANIDSELTAEGLVRNIISSIQKLRKKASLAPTDDVMHYYSVIDNLEDVDVGSIVTSRETLFVQALRGPLEHSQDLEPERLIVEEEQALGNLTLSLSLVKI</sequence>
<dbReference type="GO" id="GO:0002161">
    <property type="term" value="F:aminoacyl-tRNA deacylase activity"/>
    <property type="evidence" value="ECO:0007669"/>
    <property type="project" value="InterPro"/>
</dbReference>
<proteinExistence type="inferred from homology"/>
<dbReference type="InterPro" id="IPR009008">
    <property type="entry name" value="Val/Leu/Ile-tRNA-synth_edit"/>
</dbReference>
<keyword evidence="12" id="KW-1185">Reference proteome</keyword>
<evidence type="ECO:0000256" key="4">
    <source>
        <dbReference type="ARBA" id="ARBA00022840"/>
    </source>
</evidence>
<protein>
    <submittedName>
        <fullName evidence="11">Isoleucyl-tRNA synthetase,cytoplasmic</fullName>
    </submittedName>
</protein>
<dbReference type="SUPFAM" id="SSF50677">
    <property type="entry name" value="ValRS/IleRS/LeuRS editing domain"/>
    <property type="match status" value="1"/>
</dbReference>
<evidence type="ECO:0000259" key="10">
    <source>
        <dbReference type="Pfam" id="PF08264"/>
    </source>
</evidence>
<dbReference type="GO" id="GO:0005524">
    <property type="term" value="F:ATP binding"/>
    <property type="evidence" value="ECO:0007669"/>
    <property type="project" value="UniProtKB-KW"/>
</dbReference>
<dbReference type="SUPFAM" id="SSF47323">
    <property type="entry name" value="Anticodon-binding domain of a subclass of class I aminoacyl-tRNA synthetases"/>
    <property type="match status" value="1"/>
</dbReference>
<keyword evidence="4 8" id="KW-0067">ATP-binding</keyword>
<dbReference type="Gene3D" id="3.40.50.620">
    <property type="entry name" value="HUPs"/>
    <property type="match status" value="2"/>
</dbReference>
<feature type="domain" description="Aminoacyl-tRNA synthetase class Ia" evidence="9">
    <location>
        <begin position="13"/>
        <end position="471"/>
    </location>
</feature>
<dbReference type="Gene3D" id="1.10.730.10">
    <property type="entry name" value="Isoleucyl-tRNA Synthetase, Domain 1"/>
    <property type="match status" value="1"/>
</dbReference>
<comment type="similarity">
    <text evidence="1 8">Belongs to the class-I aminoacyl-tRNA synthetase family.</text>
</comment>
<evidence type="ECO:0000256" key="3">
    <source>
        <dbReference type="ARBA" id="ARBA00022741"/>
    </source>
</evidence>
<dbReference type="AlphaFoldDB" id="A0A9P8VVZ2"/>
<keyword evidence="2 8" id="KW-0436">Ligase</keyword>
<dbReference type="InterPro" id="IPR013155">
    <property type="entry name" value="M/V/L/I-tRNA-synth_anticd-bd"/>
</dbReference>
<comment type="catalytic activity">
    <reaction evidence="7">
        <text>tRNA(Ile) + L-isoleucine + ATP = L-isoleucyl-tRNA(Ile) + AMP + diphosphate</text>
        <dbReference type="Rhea" id="RHEA:11060"/>
        <dbReference type="Rhea" id="RHEA-COMP:9666"/>
        <dbReference type="Rhea" id="RHEA-COMP:9695"/>
        <dbReference type="ChEBI" id="CHEBI:30616"/>
        <dbReference type="ChEBI" id="CHEBI:33019"/>
        <dbReference type="ChEBI" id="CHEBI:58045"/>
        <dbReference type="ChEBI" id="CHEBI:78442"/>
        <dbReference type="ChEBI" id="CHEBI:78528"/>
        <dbReference type="ChEBI" id="CHEBI:456215"/>
        <dbReference type="EC" id="6.1.1.5"/>
    </reaction>
</comment>
<evidence type="ECO:0000256" key="8">
    <source>
        <dbReference type="RuleBase" id="RU363035"/>
    </source>
</evidence>
<keyword evidence="5 8" id="KW-0648">Protein biosynthesis</keyword>
<feature type="domain" description="Aminoacyl-tRNA synthetase class Ia" evidence="9">
    <location>
        <begin position="472"/>
        <end position="511"/>
    </location>
</feature>
<evidence type="ECO:0000313" key="12">
    <source>
        <dbReference type="Proteomes" id="UP000777438"/>
    </source>
</evidence>
<dbReference type="SUPFAM" id="SSF52374">
    <property type="entry name" value="Nucleotidylyl transferase"/>
    <property type="match status" value="1"/>
</dbReference>
<dbReference type="InterPro" id="IPR033709">
    <property type="entry name" value="Anticodon_Ile_ABEc"/>
</dbReference>
<dbReference type="GO" id="GO:0006428">
    <property type="term" value="P:isoleucyl-tRNA aminoacylation"/>
    <property type="evidence" value="ECO:0007669"/>
    <property type="project" value="TreeGrafter"/>
</dbReference>
<dbReference type="InterPro" id="IPR002300">
    <property type="entry name" value="aa-tRNA-synth_Ia"/>
</dbReference>
<accession>A0A9P8VVZ2</accession>
<dbReference type="InterPro" id="IPR001412">
    <property type="entry name" value="aa-tRNA-synth_I_CS"/>
</dbReference>
<dbReference type="Pfam" id="PF08264">
    <property type="entry name" value="Anticodon_1"/>
    <property type="match status" value="1"/>
</dbReference>
<evidence type="ECO:0000256" key="2">
    <source>
        <dbReference type="ARBA" id="ARBA00022598"/>
    </source>
</evidence>
<comment type="caution">
    <text evidence="11">The sequence shown here is derived from an EMBL/GenBank/DDBJ whole genome shotgun (WGS) entry which is preliminary data.</text>
</comment>
<dbReference type="GO" id="GO:0004822">
    <property type="term" value="F:isoleucine-tRNA ligase activity"/>
    <property type="evidence" value="ECO:0007669"/>
    <property type="project" value="UniProtKB-EC"/>
</dbReference>
<dbReference type="PROSITE" id="PS00178">
    <property type="entry name" value="AA_TRNA_LIGASE_I"/>
    <property type="match status" value="1"/>
</dbReference>
<dbReference type="InterPro" id="IPR009080">
    <property type="entry name" value="tRNAsynth_Ia_anticodon-bd"/>
</dbReference>
<evidence type="ECO:0000256" key="7">
    <source>
        <dbReference type="ARBA" id="ARBA00048359"/>
    </source>
</evidence>
<dbReference type="InterPro" id="IPR014729">
    <property type="entry name" value="Rossmann-like_a/b/a_fold"/>
</dbReference>
<name>A0A9P8VVZ2_9HYPO</name>
<dbReference type="CDD" id="cd00818">
    <property type="entry name" value="IleRS_core"/>
    <property type="match status" value="1"/>
</dbReference>
<dbReference type="Proteomes" id="UP000777438">
    <property type="component" value="Unassembled WGS sequence"/>
</dbReference>
<evidence type="ECO:0000256" key="1">
    <source>
        <dbReference type="ARBA" id="ARBA00005594"/>
    </source>
</evidence>
<gene>
    <name evidence="11" type="ORF">B0T10DRAFT_581794</name>
</gene>
<dbReference type="Pfam" id="PF00133">
    <property type="entry name" value="tRNA-synt_1"/>
    <property type="match status" value="2"/>
</dbReference>
<keyword evidence="3 8" id="KW-0547">Nucleotide-binding</keyword>
<evidence type="ECO:0000256" key="6">
    <source>
        <dbReference type="ARBA" id="ARBA00023146"/>
    </source>
</evidence>
<organism evidence="11 12">
    <name type="scientific">Thelonectria olida</name>
    <dbReference type="NCBI Taxonomy" id="1576542"/>
    <lineage>
        <taxon>Eukaryota</taxon>
        <taxon>Fungi</taxon>
        <taxon>Dikarya</taxon>
        <taxon>Ascomycota</taxon>
        <taxon>Pezizomycotina</taxon>
        <taxon>Sordariomycetes</taxon>
        <taxon>Hypocreomycetidae</taxon>
        <taxon>Hypocreales</taxon>
        <taxon>Nectriaceae</taxon>
        <taxon>Thelonectria</taxon>
    </lineage>
</organism>